<feature type="binding site" evidence="17">
    <location>
        <position position="334"/>
    </location>
    <ligand>
        <name>(6S)-NADPHX</name>
        <dbReference type="ChEBI" id="CHEBI:64076"/>
    </ligand>
</feature>
<comment type="function">
    <text evidence="18">Catalyzes the epimerization of the S- and R-forms of NAD(P)HX, a damaged form of NAD(P)H that is a result of enzymatic or heat-dependent hydration. This is a prerequisite for the S-specific NAD(P)H-hydrate dehydratase to allow the repair of both epimers of NAD(P)HX.</text>
</comment>
<evidence type="ECO:0000256" key="9">
    <source>
        <dbReference type="ARBA" id="ARBA00022958"/>
    </source>
</evidence>
<dbReference type="InterPro" id="IPR017953">
    <property type="entry name" value="Carbohydrate_kinase_pred_CS"/>
</dbReference>
<keyword evidence="9 18" id="KW-0630">Potassium</keyword>
<reference evidence="22 23" key="1">
    <citation type="submission" date="2014-08" db="EMBL/GenBank/DDBJ databases">
        <title>Genome sequences of NCPPB Pectobacterium isolates.</title>
        <authorList>
            <person name="Glover R.H."/>
            <person name="Sapp M."/>
            <person name="Elphinstone J."/>
        </authorList>
    </citation>
    <scope>NUCLEOTIDE SEQUENCE [LARGE SCALE GENOMIC DNA]</scope>
    <source>
        <strain evidence="22 23">LMG 21372</strain>
    </source>
</reference>
<evidence type="ECO:0000313" key="22">
    <source>
        <dbReference type="EMBL" id="KGA31698.1"/>
    </source>
</evidence>
<dbReference type="GO" id="GO:0005524">
    <property type="term" value="F:ATP binding"/>
    <property type="evidence" value="ECO:0007669"/>
    <property type="project" value="UniProtKB-UniRule"/>
</dbReference>
<dbReference type="Gene3D" id="3.40.50.10260">
    <property type="entry name" value="YjeF N-terminal domain"/>
    <property type="match status" value="1"/>
</dbReference>
<keyword evidence="22" id="KW-0418">Kinase</keyword>
<evidence type="ECO:0000256" key="3">
    <source>
        <dbReference type="ARBA" id="ARBA00006001"/>
    </source>
</evidence>
<feature type="binding site" evidence="18">
    <location>
        <position position="173"/>
    </location>
    <ligand>
        <name>(6S)-NADPHX</name>
        <dbReference type="ChEBI" id="CHEBI:64076"/>
    </ligand>
</feature>
<comment type="similarity">
    <text evidence="3 19">In the N-terminal section; belongs to the NnrE/AIBP family.</text>
</comment>
<evidence type="ECO:0000256" key="6">
    <source>
        <dbReference type="ARBA" id="ARBA00022741"/>
    </source>
</evidence>
<keyword evidence="22" id="KW-0808">Transferase</keyword>
<dbReference type="Gene3D" id="3.40.1190.20">
    <property type="match status" value="1"/>
</dbReference>
<proteinExistence type="inferred from homology"/>
<dbReference type="EC" id="4.2.1.136" evidence="19"/>
<feature type="binding site" evidence="18">
    <location>
        <position position="140"/>
    </location>
    <ligand>
        <name>K(+)</name>
        <dbReference type="ChEBI" id="CHEBI:29103"/>
    </ligand>
</feature>
<dbReference type="SUPFAM" id="SSF53613">
    <property type="entry name" value="Ribokinase-like"/>
    <property type="match status" value="1"/>
</dbReference>
<evidence type="ECO:0000256" key="18">
    <source>
        <dbReference type="HAMAP-Rule" id="MF_01966"/>
    </source>
</evidence>
<dbReference type="PROSITE" id="PS01050">
    <property type="entry name" value="YJEF_C_2"/>
    <property type="match status" value="1"/>
</dbReference>
<dbReference type="STRING" id="180957.B5S52_02900"/>
<comment type="similarity">
    <text evidence="18">Belongs to the NnrE/AIBP family.</text>
</comment>
<sequence>MMARYDRKREDELPDSVFYAEWVRREEARAASESGLSLWELMQRAGEAAFQVARRCYPSARRWRVLAGHGNNGGDGYVVASLALATGIDVDVVACVSDKPLPDEAHLARQRWREQGGRVQDVNAQDVDIPWPDGIDLIVDGLLGTGLSAAPRAPYAALMTQANAYPAPIVSLDIPSGLDAETGTCAGVAICAAQTVTFIALKPGLLTGRAREHVGTLHYHSLGLQAWLDDQTAPIRRLSATQLPEWLTPRPAGQHKGDNGRLLVVGGNVGLGGAVLMAADAALHSGAGLVRVLTHKQYQSAFLTVRPELMVQELTTETLRQGLEWADVVVIGPGLGQDEWGKSALRLAENCNKPMLWDADALNLLAINPHKRQNRVLTPHPGEAARLLNCRVSDIESDRLLAATKLVKRYGGVVVLKGAGTVIASERDEVAIADVGNPGMATGGMGDVLSGIVGGLLAQKLSLYDAACAGCVVHGAAADWLAARRGTRGMLATDLLPVLFRYVNPERVFPEPMLSEPMFLEQ</sequence>
<dbReference type="AlphaFoldDB" id="A0A0M2EXV2"/>
<feature type="binding site" evidence="17">
    <location>
        <position position="447"/>
    </location>
    <ligand>
        <name>(6S)-NADPHX</name>
        <dbReference type="ChEBI" id="CHEBI:64076"/>
    </ligand>
</feature>
<comment type="similarity">
    <text evidence="4 19">In the C-terminal section; belongs to the NnrD/CARKD family.</text>
</comment>
<keyword evidence="11 18" id="KW-0413">Isomerase</keyword>
<dbReference type="InterPro" id="IPR000631">
    <property type="entry name" value="CARKD"/>
</dbReference>
<evidence type="ECO:0000256" key="8">
    <source>
        <dbReference type="ARBA" id="ARBA00022857"/>
    </source>
</evidence>
<dbReference type="InterPro" id="IPR030677">
    <property type="entry name" value="Nnr"/>
</dbReference>
<dbReference type="InterPro" id="IPR029056">
    <property type="entry name" value="Ribokinase-like"/>
</dbReference>
<dbReference type="PANTHER" id="PTHR12592">
    <property type="entry name" value="ATP-DEPENDENT (S)-NAD(P)H-HYDRATE DEHYDRATASE FAMILY MEMBER"/>
    <property type="match status" value="1"/>
</dbReference>
<dbReference type="Proteomes" id="UP000029435">
    <property type="component" value="Unassembled WGS sequence"/>
</dbReference>
<feature type="binding site" evidence="17">
    <location>
        <begin position="417"/>
        <end position="421"/>
    </location>
    <ligand>
        <name>AMP</name>
        <dbReference type="ChEBI" id="CHEBI:456215"/>
    </ligand>
</feature>
<comment type="catalytic activity">
    <reaction evidence="2 18 19">
        <text>(6R)-NADPHX = (6S)-NADPHX</text>
        <dbReference type="Rhea" id="RHEA:32227"/>
        <dbReference type="ChEBI" id="CHEBI:64076"/>
        <dbReference type="ChEBI" id="CHEBI:64077"/>
        <dbReference type="EC" id="5.1.99.6"/>
    </reaction>
</comment>
<comment type="catalytic activity">
    <reaction evidence="15 17 19">
        <text>(6S)-NADHX + ADP = AMP + phosphate + NADH + H(+)</text>
        <dbReference type="Rhea" id="RHEA:32223"/>
        <dbReference type="ChEBI" id="CHEBI:15378"/>
        <dbReference type="ChEBI" id="CHEBI:43474"/>
        <dbReference type="ChEBI" id="CHEBI:57945"/>
        <dbReference type="ChEBI" id="CHEBI:64074"/>
        <dbReference type="ChEBI" id="CHEBI:456215"/>
        <dbReference type="ChEBI" id="CHEBI:456216"/>
        <dbReference type="EC" id="4.2.1.136"/>
    </reaction>
</comment>
<comment type="catalytic activity">
    <reaction evidence="16 17 19">
        <text>(6S)-NADPHX + ADP = AMP + phosphate + NADPH + H(+)</text>
        <dbReference type="Rhea" id="RHEA:32235"/>
        <dbReference type="ChEBI" id="CHEBI:15378"/>
        <dbReference type="ChEBI" id="CHEBI:43474"/>
        <dbReference type="ChEBI" id="CHEBI:57783"/>
        <dbReference type="ChEBI" id="CHEBI:64076"/>
        <dbReference type="ChEBI" id="CHEBI:456215"/>
        <dbReference type="ChEBI" id="CHEBI:456216"/>
        <dbReference type="EC" id="4.2.1.136"/>
    </reaction>
</comment>
<accession>A0A0M2EXV2</accession>
<dbReference type="Pfam" id="PF03853">
    <property type="entry name" value="YjeF_N"/>
    <property type="match status" value="1"/>
</dbReference>
<evidence type="ECO:0000256" key="7">
    <source>
        <dbReference type="ARBA" id="ARBA00022840"/>
    </source>
</evidence>
<evidence type="ECO:0000313" key="23">
    <source>
        <dbReference type="Proteomes" id="UP000029435"/>
    </source>
</evidence>
<comment type="function">
    <text evidence="17">Catalyzes the dehydration of the S-form of NAD(P)HX at the expense of ADP, which is converted to AMP. Together with NAD(P)HX epimerase, which catalyzes the epimerization of the S- and R-forms, the enzyme allows the repair of both epimers of NAD(P)HX, a damaged form of NAD(P)H that is a result of enzymatic or heat-dependent hydration.</text>
</comment>
<feature type="domain" description="YjeF C-terminal" evidence="20">
    <location>
        <begin position="239"/>
        <end position="506"/>
    </location>
</feature>
<evidence type="ECO:0000256" key="13">
    <source>
        <dbReference type="ARBA" id="ARBA00023268"/>
    </source>
</evidence>
<dbReference type="SUPFAM" id="SSF64153">
    <property type="entry name" value="YjeF N-terminal domain-like"/>
    <property type="match status" value="1"/>
</dbReference>
<dbReference type="PROSITE" id="PS51385">
    <property type="entry name" value="YJEF_N"/>
    <property type="match status" value="1"/>
</dbReference>
<dbReference type="PROSITE" id="PS01049">
    <property type="entry name" value="YJEF_C_1"/>
    <property type="match status" value="1"/>
</dbReference>
<dbReference type="Pfam" id="PF01256">
    <property type="entry name" value="Carb_kinase"/>
    <property type="match status" value="1"/>
</dbReference>
<dbReference type="OrthoDB" id="9806925at2"/>
<feature type="binding site" evidence="18">
    <location>
        <position position="155"/>
    </location>
    <ligand>
        <name>(6S)-NADPHX</name>
        <dbReference type="ChEBI" id="CHEBI:64076"/>
    </ligand>
</feature>
<feature type="binding site" evidence="17">
    <location>
        <position position="380"/>
    </location>
    <ligand>
        <name>(6S)-NADPHX</name>
        <dbReference type="ChEBI" id="CHEBI:64076"/>
    </ligand>
</feature>
<dbReference type="InterPro" id="IPR036652">
    <property type="entry name" value="YjeF_N_dom_sf"/>
</dbReference>
<dbReference type="FunFam" id="3.40.50.10260:FF:000003">
    <property type="entry name" value="Multifunctional fusion protein"/>
    <property type="match status" value="1"/>
</dbReference>
<protein>
    <recommendedName>
        <fullName evidence="19">Bifunctional NAD(P)H-hydrate repair enzyme</fullName>
    </recommendedName>
    <alternativeName>
        <fullName evidence="19">Nicotinamide nucleotide repair protein</fullName>
    </alternativeName>
    <domain>
        <recommendedName>
            <fullName evidence="19">ADP-dependent (S)-NAD(P)H-hydrate dehydratase</fullName>
            <ecNumber evidence="19">4.2.1.136</ecNumber>
        </recommendedName>
        <alternativeName>
            <fullName evidence="19">ADP-dependent NAD(P)HX dehydratase</fullName>
        </alternativeName>
    </domain>
    <domain>
        <recommendedName>
            <fullName evidence="19">NAD(P)H-hydrate epimerase</fullName>
            <ecNumber evidence="19">5.1.99.6</ecNumber>
        </recommendedName>
    </domain>
</protein>
<comment type="cofactor">
    <cofactor evidence="18 19">
        <name>K(+)</name>
        <dbReference type="ChEBI" id="CHEBI:29103"/>
    </cofactor>
    <text evidence="18 19">Binds 1 potassium ion per subunit.</text>
</comment>
<dbReference type="GO" id="GO:0052855">
    <property type="term" value="F:ADP-dependent NAD(P)H-hydrate dehydratase activity"/>
    <property type="evidence" value="ECO:0007669"/>
    <property type="project" value="UniProtKB-UniRule"/>
</dbReference>
<dbReference type="HAMAP" id="MF_01965">
    <property type="entry name" value="NADHX_dehydratase"/>
    <property type="match status" value="1"/>
</dbReference>
<dbReference type="NCBIfam" id="NF007856">
    <property type="entry name" value="PRK10565.1"/>
    <property type="match status" value="1"/>
</dbReference>
<keyword evidence="10 17" id="KW-0520">NAD</keyword>
<dbReference type="EMBL" id="JQOD01000009">
    <property type="protein sequence ID" value="KGA31698.1"/>
    <property type="molecule type" value="Genomic_DNA"/>
</dbReference>
<dbReference type="EC" id="5.1.99.6" evidence="19"/>
<dbReference type="InterPro" id="IPR004443">
    <property type="entry name" value="YjeF_N_dom"/>
</dbReference>
<feature type="binding site" evidence="18">
    <location>
        <begin position="144"/>
        <end position="150"/>
    </location>
    <ligand>
        <name>(6S)-NADPHX</name>
        <dbReference type="ChEBI" id="CHEBI:64076"/>
    </ligand>
</feature>
<keyword evidence="5 18" id="KW-0479">Metal-binding</keyword>
<evidence type="ECO:0000256" key="1">
    <source>
        <dbReference type="ARBA" id="ARBA00000013"/>
    </source>
</evidence>
<evidence type="ECO:0000256" key="11">
    <source>
        <dbReference type="ARBA" id="ARBA00023235"/>
    </source>
</evidence>
<dbReference type="NCBIfam" id="TIGR00196">
    <property type="entry name" value="yjeF_cterm"/>
    <property type="match status" value="1"/>
</dbReference>
<dbReference type="GO" id="GO:0110051">
    <property type="term" value="P:metabolite repair"/>
    <property type="evidence" value="ECO:0007669"/>
    <property type="project" value="TreeGrafter"/>
</dbReference>
<dbReference type="CDD" id="cd01171">
    <property type="entry name" value="YXKO-related"/>
    <property type="match status" value="1"/>
</dbReference>
<evidence type="ECO:0000256" key="14">
    <source>
        <dbReference type="ARBA" id="ARBA00025153"/>
    </source>
</evidence>
<dbReference type="RefSeq" id="WP_039317700.1">
    <property type="nucleotide sequence ID" value="NZ_JQOD01000009.1"/>
</dbReference>
<gene>
    <name evidence="17" type="primary">nnrD</name>
    <name evidence="18" type="synonym">nnrE</name>
    <name evidence="22" type="ORF">KU74_20345</name>
</gene>
<evidence type="ECO:0000259" key="20">
    <source>
        <dbReference type="PROSITE" id="PS51383"/>
    </source>
</evidence>
<evidence type="ECO:0000256" key="15">
    <source>
        <dbReference type="ARBA" id="ARBA00048238"/>
    </source>
</evidence>
<evidence type="ECO:0000256" key="5">
    <source>
        <dbReference type="ARBA" id="ARBA00022723"/>
    </source>
</evidence>
<comment type="catalytic activity">
    <reaction evidence="1 18 19">
        <text>(6R)-NADHX = (6S)-NADHX</text>
        <dbReference type="Rhea" id="RHEA:32215"/>
        <dbReference type="ChEBI" id="CHEBI:64074"/>
        <dbReference type="ChEBI" id="CHEBI:64075"/>
        <dbReference type="EC" id="5.1.99.6"/>
    </reaction>
</comment>
<feature type="binding site" evidence="18">
    <location>
        <position position="72"/>
    </location>
    <ligand>
        <name>K(+)</name>
        <dbReference type="ChEBI" id="CHEBI:29103"/>
    </ligand>
</feature>
<dbReference type="PIRSF" id="PIRSF017184">
    <property type="entry name" value="Nnr"/>
    <property type="match status" value="1"/>
</dbReference>
<keyword evidence="6 17" id="KW-0547">Nucleotide-binding</keyword>
<evidence type="ECO:0000256" key="17">
    <source>
        <dbReference type="HAMAP-Rule" id="MF_01965"/>
    </source>
</evidence>
<feature type="binding site" evidence="18">
    <location>
        <position position="176"/>
    </location>
    <ligand>
        <name>K(+)</name>
        <dbReference type="ChEBI" id="CHEBI:29103"/>
    </ligand>
</feature>
<comment type="caution">
    <text evidence="22">The sequence shown here is derived from an EMBL/GenBank/DDBJ whole genome shotgun (WGS) entry which is preliminary data.</text>
</comment>
<name>A0A0M2EXV2_9GAMM</name>
<keyword evidence="8 17" id="KW-0521">NADP</keyword>
<evidence type="ECO:0000256" key="10">
    <source>
        <dbReference type="ARBA" id="ARBA00023027"/>
    </source>
</evidence>
<evidence type="ECO:0000256" key="19">
    <source>
        <dbReference type="PIRNR" id="PIRNR017184"/>
    </source>
</evidence>
<comment type="subunit">
    <text evidence="17">Homotetramer.</text>
</comment>
<evidence type="ECO:0000256" key="12">
    <source>
        <dbReference type="ARBA" id="ARBA00023239"/>
    </source>
</evidence>
<dbReference type="NCBIfam" id="TIGR00197">
    <property type="entry name" value="yjeF_nterm"/>
    <property type="match status" value="1"/>
</dbReference>
<dbReference type="GO" id="GO:0046872">
    <property type="term" value="F:metal ion binding"/>
    <property type="evidence" value="ECO:0007669"/>
    <property type="project" value="UniProtKB-UniRule"/>
</dbReference>
<comment type="function">
    <text evidence="14 19">Bifunctional enzyme that catalyzes the epimerization of the S- and R-forms of NAD(P)HX and the dehydration of the S-form of NAD(P)HX at the expense of ADP, which is converted to AMP. This allows the repair of both epimers of NAD(P)HX, a damaged form of NAD(P)H that is a result of enzymatic or heat-dependent hydration.</text>
</comment>
<dbReference type="FunFam" id="3.40.1190.20:FF:000017">
    <property type="entry name" value="Multifunctional fusion protein"/>
    <property type="match status" value="1"/>
</dbReference>
<dbReference type="PANTHER" id="PTHR12592:SF0">
    <property type="entry name" value="ATP-DEPENDENT (S)-NAD(P)H-HYDRATE DEHYDRATASE"/>
    <property type="match status" value="1"/>
</dbReference>
<organism evidence="22 23">
    <name type="scientific">Pectobacterium brasiliense</name>
    <dbReference type="NCBI Taxonomy" id="180957"/>
    <lineage>
        <taxon>Bacteria</taxon>
        <taxon>Pseudomonadati</taxon>
        <taxon>Pseudomonadota</taxon>
        <taxon>Gammaproteobacteria</taxon>
        <taxon>Enterobacterales</taxon>
        <taxon>Pectobacteriaceae</taxon>
        <taxon>Pectobacterium</taxon>
    </lineage>
</organism>
<keyword evidence="13" id="KW-0511">Multifunctional enzyme</keyword>
<feature type="binding site" evidence="17">
    <location>
        <position position="274"/>
    </location>
    <ligand>
        <name>(6S)-NADPHX</name>
        <dbReference type="ChEBI" id="CHEBI:64076"/>
    </ligand>
</feature>
<feature type="binding site" evidence="18">
    <location>
        <begin position="71"/>
        <end position="75"/>
    </location>
    <ligand>
        <name>(6S)-NADPHX</name>
        <dbReference type="ChEBI" id="CHEBI:64076"/>
    </ligand>
</feature>
<dbReference type="GO" id="GO:0016301">
    <property type="term" value="F:kinase activity"/>
    <property type="evidence" value="ECO:0007669"/>
    <property type="project" value="UniProtKB-KW"/>
</dbReference>
<comment type="similarity">
    <text evidence="17">Belongs to the NnrD/CARKD family.</text>
</comment>
<feature type="domain" description="YjeF N-terminal" evidence="21">
    <location>
        <begin position="23"/>
        <end position="230"/>
    </location>
</feature>
<dbReference type="GO" id="GO:0052856">
    <property type="term" value="F:NAD(P)HX epimerase activity"/>
    <property type="evidence" value="ECO:0007669"/>
    <property type="project" value="UniProtKB-UniRule"/>
</dbReference>
<dbReference type="GO" id="GO:0046496">
    <property type="term" value="P:nicotinamide nucleotide metabolic process"/>
    <property type="evidence" value="ECO:0007669"/>
    <property type="project" value="UniProtKB-UniRule"/>
</dbReference>
<keyword evidence="12 17" id="KW-0456">Lyase</keyword>
<evidence type="ECO:0000259" key="21">
    <source>
        <dbReference type="PROSITE" id="PS51385"/>
    </source>
</evidence>
<evidence type="ECO:0000256" key="2">
    <source>
        <dbReference type="ARBA" id="ARBA00000909"/>
    </source>
</evidence>
<evidence type="ECO:0000256" key="4">
    <source>
        <dbReference type="ARBA" id="ARBA00009524"/>
    </source>
</evidence>
<dbReference type="PROSITE" id="PS51383">
    <property type="entry name" value="YJEF_C_3"/>
    <property type="match status" value="1"/>
</dbReference>
<evidence type="ECO:0000256" key="16">
    <source>
        <dbReference type="ARBA" id="ARBA00049209"/>
    </source>
</evidence>
<keyword evidence="7 17" id="KW-0067">ATP-binding</keyword>
<feature type="binding site" evidence="17">
    <location>
        <position position="446"/>
    </location>
    <ligand>
        <name>AMP</name>
        <dbReference type="ChEBI" id="CHEBI:456215"/>
    </ligand>
</feature>
<dbReference type="HAMAP" id="MF_01966">
    <property type="entry name" value="NADHX_epimerase"/>
    <property type="match status" value="1"/>
</dbReference>
<comment type="cofactor">
    <cofactor evidence="17">
        <name>Mg(2+)</name>
        <dbReference type="ChEBI" id="CHEBI:18420"/>
    </cofactor>
</comment>